<reference evidence="3 4" key="1">
    <citation type="submission" date="2006-03" db="EMBL/GenBank/DDBJ databases">
        <title>Complete sequence of Shewanella denitrificans OS217.</title>
        <authorList>
            <consortium name="US DOE Joint Genome Institute"/>
            <person name="Copeland A."/>
            <person name="Lucas S."/>
            <person name="Lapidus A."/>
            <person name="Barry K."/>
            <person name="Detter J.C."/>
            <person name="Glavina del Rio T."/>
            <person name="Hammon N."/>
            <person name="Israni S."/>
            <person name="Dalin E."/>
            <person name="Tice H."/>
            <person name="Pitluck S."/>
            <person name="Brettin T."/>
            <person name="Bruce D."/>
            <person name="Han C."/>
            <person name="Tapia R."/>
            <person name="Gilna P."/>
            <person name="Kiss H."/>
            <person name="Schmutz J."/>
            <person name="Larimer F."/>
            <person name="Land M."/>
            <person name="Hauser L."/>
            <person name="Kyrpides N."/>
            <person name="Lykidis A."/>
            <person name="Richardson P."/>
        </authorList>
    </citation>
    <scope>NUCLEOTIDE SEQUENCE [LARGE SCALE GENOMIC DNA]</scope>
    <source>
        <strain evidence="4">OS217 / ATCC BAA-1090 / DSM 15013</strain>
    </source>
</reference>
<dbReference type="Pfam" id="PF12804">
    <property type="entry name" value="NTP_transf_3"/>
    <property type="match status" value="1"/>
</dbReference>
<accession>Q12M21</accession>
<protein>
    <recommendedName>
        <fullName evidence="2">MobA-like NTP transferase domain-containing protein</fullName>
    </recommendedName>
</protein>
<dbReference type="PANTHER" id="PTHR43777:SF1">
    <property type="entry name" value="MOLYBDENUM COFACTOR CYTIDYLYLTRANSFERASE"/>
    <property type="match status" value="1"/>
</dbReference>
<dbReference type="RefSeq" id="WP_011496658.1">
    <property type="nucleotide sequence ID" value="NC_007954.1"/>
</dbReference>
<organism evidence="3 4">
    <name type="scientific">Shewanella denitrificans (strain OS217 / ATCC BAA-1090 / DSM 15013)</name>
    <dbReference type="NCBI Taxonomy" id="318161"/>
    <lineage>
        <taxon>Bacteria</taxon>
        <taxon>Pseudomonadati</taxon>
        <taxon>Pseudomonadota</taxon>
        <taxon>Gammaproteobacteria</taxon>
        <taxon>Alteromonadales</taxon>
        <taxon>Shewanellaceae</taxon>
        <taxon>Shewanella</taxon>
    </lineage>
</organism>
<dbReference type="EMBL" id="CP000302">
    <property type="protein sequence ID" value="ABE55505.1"/>
    <property type="molecule type" value="Genomic_DNA"/>
</dbReference>
<dbReference type="KEGG" id="sdn:Sden_2225"/>
<dbReference type="InterPro" id="IPR025877">
    <property type="entry name" value="MobA-like_NTP_Trfase"/>
</dbReference>
<dbReference type="AlphaFoldDB" id="Q12M21"/>
<evidence type="ECO:0000256" key="1">
    <source>
        <dbReference type="ARBA" id="ARBA00022842"/>
    </source>
</evidence>
<dbReference type="STRING" id="318161.Sden_2225"/>
<evidence type="ECO:0000313" key="3">
    <source>
        <dbReference type="EMBL" id="ABE55505.1"/>
    </source>
</evidence>
<dbReference type="InterPro" id="IPR029044">
    <property type="entry name" value="Nucleotide-diphossugar_trans"/>
</dbReference>
<name>Q12M21_SHEDO</name>
<gene>
    <name evidence="3" type="ordered locus">Sden_2225</name>
</gene>
<dbReference type="Proteomes" id="UP000001982">
    <property type="component" value="Chromosome"/>
</dbReference>
<dbReference type="eggNOG" id="COG2068">
    <property type="taxonomic scope" value="Bacteria"/>
</dbReference>
<dbReference type="Gene3D" id="3.90.550.10">
    <property type="entry name" value="Spore Coat Polysaccharide Biosynthesis Protein SpsA, Chain A"/>
    <property type="match status" value="1"/>
</dbReference>
<dbReference type="HOGENOM" id="CLU_061980_2_0_6"/>
<keyword evidence="4" id="KW-1185">Reference proteome</keyword>
<dbReference type="PANTHER" id="PTHR43777">
    <property type="entry name" value="MOLYBDENUM COFACTOR CYTIDYLYLTRANSFERASE"/>
    <property type="match status" value="1"/>
</dbReference>
<feature type="domain" description="MobA-like NTP transferase" evidence="2">
    <location>
        <begin position="12"/>
        <end position="203"/>
    </location>
</feature>
<dbReference type="SUPFAM" id="SSF53448">
    <property type="entry name" value="Nucleotide-diphospho-sugar transferases"/>
    <property type="match status" value="1"/>
</dbReference>
<proteinExistence type="predicted"/>
<dbReference type="OrthoDB" id="5298023at2"/>
<dbReference type="GO" id="GO:0016779">
    <property type="term" value="F:nucleotidyltransferase activity"/>
    <property type="evidence" value="ECO:0007669"/>
    <property type="project" value="UniProtKB-ARBA"/>
</dbReference>
<keyword evidence="1" id="KW-0460">Magnesium</keyword>
<evidence type="ECO:0000313" key="4">
    <source>
        <dbReference type="Proteomes" id="UP000001982"/>
    </source>
</evidence>
<evidence type="ECO:0000259" key="2">
    <source>
        <dbReference type="Pfam" id="PF12804"/>
    </source>
</evidence>
<sequence length="235" mass="25478">MPLNKPIRLVPVILAAGGSRRFNGVKLMSRLNNGKLLLEHSIQQLQLGCEQFQAQQDGVHSNASVNHSVDISRLELSPVTVILGGHHECLAPLLPSGMAYRLNPDWHQGLSSSIRVAVKHAAELDADALLLTLADQVALESHDYAALFALFCGRFSQGAPHSGQTTAAFYRQTPGVPAIFLADDFSALSQLNADKGAKAILVERHNRQQLQLLPLEQAAIDIDTQTELSLWLADA</sequence>